<dbReference type="Proteomes" id="UP001428774">
    <property type="component" value="Unassembled WGS sequence"/>
</dbReference>
<comment type="caution">
    <text evidence="4">The sequence shown here is derived from an EMBL/GenBank/DDBJ whole genome shotgun (WGS) entry which is preliminary data.</text>
</comment>
<organism evidence="4 5">
    <name type="scientific">Ponticoccus litoralis</name>
    <dbReference type="NCBI Taxonomy" id="422297"/>
    <lineage>
        <taxon>Bacteria</taxon>
        <taxon>Pseudomonadati</taxon>
        <taxon>Pseudomonadota</taxon>
        <taxon>Alphaproteobacteria</taxon>
        <taxon>Rhodobacterales</taxon>
        <taxon>Roseobacteraceae</taxon>
        <taxon>Ponticoccus</taxon>
    </lineage>
</organism>
<dbReference type="InterPro" id="IPR004843">
    <property type="entry name" value="Calcineurin-like_PHP"/>
</dbReference>
<sequence length="266" mass="28980">MSAPARVTRYRITARRDVPAPRLSLALVADLHACRPFMDLPRIRALVAQTNALGADMILLLGDYVGHVYGGRSLPPEPVTEALAQLSAPLGVFAVFGNHDWKDDRQARATGDPTIWHRAFAAHGLPCLNNDALTIEAPGGAFTLAGLDSQRAFRSFWHRDAPGADRLDQVLPKLDPARFTLLMAHEPDIFPELPGHIDLTVSGHTHGGQILPFGQPLVVPSRFGTRYAYGHTEEEGRQLVVSGGLGCSGPPFRYRRPPELVLLEIA</sequence>
<proteinExistence type="predicted"/>
<keyword evidence="1" id="KW-0479">Metal-binding</keyword>
<dbReference type="PANTHER" id="PTHR31302">
    <property type="entry name" value="TRANSMEMBRANE PROTEIN WITH METALLOPHOSPHOESTERASE DOMAIN-RELATED"/>
    <property type="match status" value="1"/>
</dbReference>
<evidence type="ECO:0000313" key="4">
    <source>
        <dbReference type="EMBL" id="MEN9060816.1"/>
    </source>
</evidence>
<gene>
    <name evidence="4" type="ORF">ABFB10_06950</name>
</gene>
<evidence type="ECO:0000256" key="2">
    <source>
        <dbReference type="ARBA" id="ARBA00022801"/>
    </source>
</evidence>
<feature type="domain" description="Calcineurin-like phosphoesterase" evidence="3">
    <location>
        <begin position="25"/>
        <end position="207"/>
    </location>
</feature>
<name>A0AAW9SK36_9RHOB</name>
<keyword evidence="2" id="KW-0378">Hydrolase</keyword>
<dbReference type="GO" id="GO:0046872">
    <property type="term" value="F:metal ion binding"/>
    <property type="evidence" value="ECO:0007669"/>
    <property type="project" value="UniProtKB-KW"/>
</dbReference>
<dbReference type="RefSeq" id="WP_347165956.1">
    <property type="nucleotide sequence ID" value="NZ_JBDNCH010000002.1"/>
</dbReference>
<keyword evidence="5" id="KW-1185">Reference proteome</keyword>
<evidence type="ECO:0000313" key="5">
    <source>
        <dbReference type="Proteomes" id="UP001428774"/>
    </source>
</evidence>
<dbReference type="GO" id="GO:0008758">
    <property type="term" value="F:UDP-2,3-diacylglucosamine hydrolase activity"/>
    <property type="evidence" value="ECO:0007669"/>
    <property type="project" value="TreeGrafter"/>
</dbReference>
<evidence type="ECO:0000256" key="1">
    <source>
        <dbReference type="ARBA" id="ARBA00022723"/>
    </source>
</evidence>
<reference evidence="4 5" key="1">
    <citation type="submission" date="2024-05" db="EMBL/GenBank/DDBJ databases">
        <title>Genome sequence of Ponticoccus litoralis KCCM 90028.</title>
        <authorList>
            <person name="Kim J.M."/>
            <person name="Lee J.K."/>
            <person name="Choi B.J."/>
            <person name="Bayburt H."/>
            <person name="Baek J.H."/>
            <person name="Jeon C.O."/>
        </authorList>
    </citation>
    <scope>NUCLEOTIDE SEQUENCE [LARGE SCALE GENOMIC DNA]</scope>
    <source>
        <strain evidence="4 5">KCCM 90028</strain>
    </source>
</reference>
<accession>A0AAW9SK36</accession>
<dbReference type="InterPro" id="IPR051158">
    <property type="entry name" value="Metallophosphoesterase_sf"/>
</dbReference>
<dbReference type="PANTHER" id="PTHR31302:SF31">
    <property type="entry name" value="PHOSPHODIESTERASE YAEI"/>
    <property type="match status" value="1"/>
</dbReference>
<dbReference type="InterPro" id="IPR029052">
    <property type="entry name" value="Metallo-depent_PP-like"/>
</dbReference>
<dbReference type="Pfam" id="PF00149">
    <property type="entry name" value="Metallophos"/>
    <property type="match status" value="1"/>
</dbReference>
<dbReference type="SUPFAM" id="SSF56300">
    <property type="entry name" value="Metallo-dependent phosphatases"/>
    <property type="match status" value="1"/>
</dbReference>
<dbReference type="AlphaFoldDB" id="A0AAW9SK36"/>
<dbReference type="GO" id="GO:0009245">
    <property type="term" value="P:lipid A biosynthetic process"/>
    <property type="evidence" value="ECO:0007669"/>
    <property type="project" value="TreeGrafter"/>
</dbReference>
<dbReference type="Gene3D" id="3.60.21.10">
    <property type="match status" value="1"/>
</dbReference>
<dbReference type="EMBL" id="JBDNCH010000002">
    <property type="protein sequence ID" value="MEN9060816.1"/>
    <property type="molecule type" value="Genomic_DNA"/>
</dbReference>
<dbReference type="GO" id="GO:0016020">
    <property type="term" value="C:membrane"/>
    <property type="evidence" value="ECO:0007669"/>
    <property type="project" value="GOC"/>
</dbReference>
<evidence type="ECO:0000259" key="3">
    <source>
        <dbReference type="Pfam" id="PF00149"/>
    </source>
</evidence>
<protein>
    <submittedName>
        <fullName evidence="4">Metallophosphoesterase</fullName>
    </submittedName>
</protein>